<sequence length="332" mass="35817">MCRHSHPDQPKVRQLKGKKNLEWRQPGRSKEGTFEPSLAMDPFSDATIGSQQPPLQHEYLASASPNPSQVGMRVHHTPGGPVPASRRNKVPGRIPCDIQLLFLTISPITTAGWTMACGQVSSSLDNPANYMGPHPLPHPLVSAGFHEVHEAQTRRDNETMRRASPHRRRGPSSFGTRHGTHAPEQPRHSDSLIYGDQRGGRSVGPEDCRIRQGVKGLQQVTLARCCCSVDLIASTAHGCPGSRETTAAKMAATKQPKTLAAGWPGSAFERSLAVQYRRNASRGPQSSLSTHTPSLTGLLTMPSAPSRAAAAIHGSLQPSNPLTPRSPPVLMQ</sequence>
<dbReference type="EMBL" id="JAGMUU010000004">
    <property type="protein sequence ID" value="KAH7155563.1"/>
    <property type="molecule type" value="Genomic_DNA"/>
</dbReference>
<proteinExistence type="predicted"/>
<reference evidence="2" key="1">
    <citation type="journal article" date="2021" name="Nat. Commun.">
        <title>Genetic determinants of endophytism in the Arabidopsis root mycobiome.</title>
        <authorList>
            <person name="Mesny F."/>
            <person name="Miyauchi S."/>
            <person name="Thiergart T."/>
            <person name="Pickel B."/>
            <person name="Atanasova L."/>
            <person name="Karlsson M."/>
            <person name="Huettel B."/>
            <person name="Barry K.W."/>
            <person name="Haridas S."/>
            <person name="Chen C."/>
            <person name="Bauer D."/>
            <person name="Andreopoulos W."/>
            <person name="Pangilinan J."/>
            <person name="LaButti K."/>
            <person name="Riley R."/>
            <person name="Lipzen A."/>
            <person name="Clum A."/>
            <person name="Drula E."/>
            <person name="Henrissat B."/>
            <person name="Kohler A."/>
            <person name="Grigoriev I.V."/>
            <person name="Martin F.M."/>
            <person name="Hacquard S."/>
        </authorList>
    </citation>
    <scope>NUCLEOTIDE SEQUENCE</scope>
    <source>
        <strain evidence="2">MPI-CAGE-AT-0021</strain>
    </source>
</reference>
<feature type="region of interest" description="Disordered" evidence="1">
    <location>
        <begin position="279"/>
        <end position="301"/>
    </location>
</feature>
<gene>
    <name evidence="2" type="ORF">B0J13DRAFT_521701</name>
</gene>
<dbReference type="AlphaFoldDB" id="A0A9P9F8U6"/>
<feature type="region of interest" description="Disordered" evidence="1">
    <location>
        <begin position="1"/>
        <end position="51"/>
    </location>
</feature>
<name>A0A9P9F8U6_9HYPO</name>
<keyword evidence="3" id="KW-1185">Reference proteome</keyword>
<comment type="caution">
    <text evidence="2">The sequence shown here is derived from an EMBL/GenBank/DDBJ whole genome shotgun (WGS) entry which is preliminary data.</text>
</comment>
<evidence type="ECO:0000313" key="3">
    <source>
        <dbReference type="Proteomes" id="UP000717696"/>
    </source>
</evidence>
<accession>A0A9P9F8U6</accession>
<feature type="region of interest" description="Disordered" evidence="1">
    <location>
        <begin position="153"/>
        <end position="207"/>
    </location>
</feature>
<organism evidence="2 3">
    <name type="scientific">Dactylonectria estremocensis</name>
    <dbReference type="NCBI Taxonomy" id="1079267"/>
    <lineage>
        <taxon>Eukaryota</taxon>
        <taxon>Fungi</taxon>
        <taxon>Dikarya</taxon>
        <taxon>Ascomycota</taxon>
        <taxon>Pezizomycotina</taxon>
        <taxon>Sordariomycetes</taxon>
        <taxon>Hypocreomycetidae</taxon>
        <taxon>Hypocreales</taxon>
        <taxon>Nectriaceae</taxon>
        <taxon>Dactylonectria</taxon>
    </lineage>
</organism>
<feature type="compositionally biased region" description="Basic and acidic residues" evidence="1">
    <location>
        <begin position="1"/>
        <end position="11"/>
    </location>
</feature>
<evidence type="ECO:0000256" key="1">
    <source>
        <dbReference type="SAM" id="MobiDB-lite"/>
    </source>
</evidence>
<feature type="compositionally biased region" description="Polar residues" evidence="1">
    <location>
        <begin position="282"/>
        <end position="297"/>
    </location>
</feature>
<protein>
    <submittedName>
        <fullName evidence="2">Uncharacterized protein</fullName>
    </submittedName>
</protein>
<evidence type="ECO:0000313" key="2">
    <source>
        <dbReference type="EMBL" id="KAH7155563.1"/>
    </source>
</evidence>
<dbReference type="Proteomes" id="UP000717696">
    <property type="component" value="Unassembled WGS sequence"/>
</dbReference>